<feature type="compositionally biased region" description="Low complexity" evidence="9">
    <location>
        <begin position="16"/>
        <end position="32"/>
    </location>
</feature>
<accession>B4NSV9</accession>
<evidence type="ECO:0000256" key="6">
    <source>
        <dbReference type="ARBA" id="ARBA00022840"/>
    </source>
</evidence>
<dbReference type="GO" id="GO:0005524">
    <property type="term" value="F:ATP binding"/>
    <property type="evidence" value="ECO:0007669"/>
    <property type="project" value="UniProtKB-KW"/>
</dbReference>
<keyword evidence="3" id="KW-0808">Transferase</keyword>
<dbReference type="InterPro" id="IPR051334">
    <property type="entry name" value="SRPK"/>
</dbReference>
<dbReference type="GO" id="GO:0000245">
    <property type="term" value="P:spliceosomal complex assembly"/>
    <property type="evidence" value="ECO:0007669"/>
    <property type="project" value="TreeGrafter"/>
</dbReference>
<dbReference type="PANTHER" id="PTHR47634:SF9">
    <property type="entry name" value="PROTEIN KINASE DOMAIN-CONTAINING PROTEIN-RELATED"/>
    <property type="match status" value="1"/>
</dbReference>
<evidence type="ECO:0000313" key="11">
    <source>
        <dbReference type="Proteomes" id="UP000000304"/>
    </source>
</evidence>
<dbReference type="GO" id="GO:0050684">
    <property type="term" value="P:regulation of mRNA processing"/>
    <property type="evidence" value="ECO:0007669"/>
    <property type="project" value="TreeGrafter"/>
</dbReference>
<feature type="region of interest" description="Disordered" evidence="9">
    <location>
        <begin position="16"/>
        <end position="39"/>
    </location>
</feature>
<name>B4NSV9_DROSI</name>
<dbReference type="InterPro" id="IPR011009">
    <property type="entry name" value="Kinase-like_dom_sf"/>
</dbReference>
<evidence type="ECO:0000256" key="2">
    <source>
        <dbReference type="ARBA" id="ARBA00022527"/>
    </source>
</evidence>
<keyword evidence="11" id="KW-1185">Reference proteome</keyword>
<organism evidence="10 11">
    <name type="scientific">Drosophila simulans</name>
    <name type="common">Fruit fly</name>
    <dbReference type="NCBI Taxonomy" id="7240"/>
    <lineage>
        <taxon>Eukaryota</taxon>
        <taxon>Metazoa</taxon>
        <taxon>Ecdysozoa</taxon>
        <taxon>Arthropoda</taxon>
        <taxon>Hexapoda</taxon>
        <taxon>Insecta</taxon>
        <taxon>Pterygota</taxon>
        <taxon>Neoptera</taxon>
        <taxon>Endopterygota</taxon>
        <taxon>Diptera</taxon>
        <taxon>Brachycera</taxon>
        <taxon>Muscomorpha</taxon>
        <taxon>Ephydroidea</taxon>
        <taxon>Drosophilidae</taxon>
        <taxon>Drosophila</taxon>
        <taxon>Sophophora</taxon>
    </lineage>
</organism>
<dbReference type="Gene3D" id="3.30.200.20">
    <property type="entry name" value="Phosphorylase Kinase, domain 1"/>
    <property type="match status" value="1"/>
</dbReference>
<dbReference type="GO" id="GO:0004674">
    <property type="term" value="F:protein serine/threonine kinase activity"/>
    <property type="evidence" value="ECO:0007669"/>
    <property type="project" value="UniProtKB-KW"/>
</dbReference>
<evidence type="ECO:0000256" key="9">
    <source>
        <dbReference type="SAM" id="MobiDB-lite"/>
    </source>
</evidence>
<evidence type="ECO:0000313" key="10">
    <source>
        <dbReference type="EMBL" id="EDX15291.1"/>
    </source>
</evidence>
<dbReference type="GO" id="GO:0005737">
    <property type="term" value="C:cytoplasm"/>
    <property type="evidence" value="ECO:0007669"/>
    <property type="project" value="TreeGrafter"/>
</dbReference>
<keyword evidence="6" id="KW-0067">ATP-binding</keyword>
<evidence type="ECO:0000256" key="4">
    <source>
        <dbReference type="ARBA" id="ARBA00022741"/>
    </source>
</evidence>
<dbReference type="HOGENOM" id="CLU_1062729_0_0_1"/>
<dbReference type="Gene3D" id="1.10.510.10">
    <property type="entry name" value="Transferase(Phosphotransferase) domain 1"/>
    <property type="match status" value="1"/>
</dbReference>
<dbReference type="GO" id="GO:0005634">
    <property type="term" value="C:nucleus"/>
    <property type="evidence" value="ECO:0007669"/>
    <property type="project" value="TreeGrafter"/>
</dbReference>
<dbReference type="EC" id="2.7.11.1" evidence="1"/>
<dbReference type="SUPFAM" id="SSF56112">
    <property type="entry name" value="Protein kinase-like (PK-like)"/>
    <property type="match status" value="1"/>
</dbReference>
<protein>
    <recommendedName>
        <fullName evidence="1">non-specific serine/threonine protein kinase</fullName>
        <ecNumber evidence="1">2.7.11.1</ecNumber>
    </recommendedName>
</protein>
<comment type="catalytic activity">
    <reaction evidence="8">
        <text>L-seryl-[protein] + ATP = O-phospho-L-seryl-[protein] + ADP + H(+)</text>
        <dbReference type="Rhea" id="RHEA:17989"/>
        <dbReference type="Rhea" id="RHEA-COMP:9863"/>
        <dbReference type="Rhea" id="RHEA-COMP:11604"/>
        <dbReference type="ChEBI" id="CHEBI:15378"/>
        <dbReference type="ChEBI" id="CHEBI:29999"/>
        <dbReference type="ChEBI" id="CHEBI:30616"/>
        <dbReference type="ChEBI" id="CHEBI:83421"/>
        <dbReference type="ChEBI" id="CHEBI:456216"/>
        <dbReference type="EC" id="2.7.11.1"/>
    </reaction>
</comment>
<dbReference type="EMBL" id="CH982458">
    <property type="protein sequence ID" value="EDX15291.1"/>
    <property type="molecule type" value="Genomic_DNA"/>
</dbReference>
<feature type="region of interest" description="Disordered" evidence="9">
    <location>
        <begin position="92"/>
        <end position="124"/>
    </location>
</feature>
<evidence type="ECO:0000256" key="1">
    <source>
        <dbReference type="ARBA" id="ARBA00012513"/>
    </source>
</evidence>
<evidence type="ECO:0000256" key="7">
    <source>
        <dbReference type="ARBA" id="ARBA00047899"/>
    </source>
</evidence>
<dbReference type="PANTHER" id="PTHR47634">
    <property type="entry name" value="PROTEIN KINASE DOMAIN-CONTAINING PROTEIN-RELATED"/>
    <property type="match status" value="1"/>
</dbReference>
<evidence type="ECO:0000256" key="8">
    <source>
        <dbReference type="ARBA" id="ARBA00048679"/>
    </source>
</evidence>
<proteinExistence type="predicted"/>
<comment type="catalytic activity">
    <reaction evidence="7">
        <text>L-threonyl-[protein] + ATP = O-phospho-L-threonyl-[protein] + ADP + H(+)</text>
        <dbReference type="Rhea" id="RHEA:46608"/>
        <dbReference type="Rhea" id="RHEA-COMP:11060"/>
        <dbReference type="Rhea" id="RHEA-COMP:11605"/>
        <dbReference type="ChEBI" id="CHEBI:15378"/>
        <dbReference type="ChEBI" id="CHEBI:30013"/>
        <dbReference type="ChEBI" id="CHEBI:30616"/>
        <dbReference type="ChEBI" id="CHEBI:61977"/>
        <dbReference type="ChEBI" id="CHEBI:456216"/>
        <dbReference type="EC" id="2.7.11.1"/>
    </reaction>
</comment>
<keyword evidence="5" id="KW-0418">Kinase</keyword>
<keyword evidence="4" id="KW-0547">Nucleotide-binding</keyword>
<evidence type="ECO:0000256" key="3">
    <source>
        <dbReference type="ARBA" id="ARBA00022679"/>
    </source>
</evidence>
<sequence length="262" mass="29834">MAALKDRPYLVAPFVTTASAPPTPHPHASISTNTASTVPATPTRRRIAPENDLDLVEDLGVALAQIEDPQTPTKNKSHRFFWRKALRRVFQRPSAPPTPHPHASISTNTASTVPATPTRRRIAPENDLDLVEDLGVALAQIEDPQTPTKNKSHRFFWHKALRRVFQRHRYRVIRKLSWGKYSTVWLCWDLQAMRYVAIKIFKSAPHLTKTITDEIKILKTVRETDPSNPRRRKTVQMLDDSRSPALMAPIFVLCSRCWVTIS</sequence>
<dbReference type="STRING" id="7240.B4NSV9"/>
<dbReference type="SMR" id="B4NSV9"/>
<gene>
    <name evidence="10" type="primary">Dsim\GD17667</name>
    <name evidence="10" type="ORF">Dsim_GD17667</name>
</gene>
<dbReference type="AlphaFoldDB" id="B4NSV9"/>
<dbReference type="Proteomes" id="UP000000304">
    <property type="component" value="Unassembled WGS sequence"/>
</dbReference>
<reference evidence="10 11" key="1">
    <citation type="journal article" date="2007" name="Nature">
        <title>Evolution of genes and genomes on the Drosophila phylogeny.</title>
        <authorList>
            <consortium name="Drosophila 12 Genomes Consortium"/>
            <person name="Clark A.G."/>
            <person name="Eisen M.B."/>
            <person name="Smith D.R."/>
            <person name="Bergman C.M."/>
            <person name="Oliver B."/>
            <person name="Markow T.A."/>
            <person name="Kaufman T.C."/>
            <person name="Kellis M."/>
            <person name="Gelbart W."/>
            <person name="Iyer V.N."/>
            <person name="Pollard D.A."/>
            <person name="Sackton T.B."/>
            <person name="Larracuente A.M."/>
            <person name="Singh N.D."/>
            <person name="Abad J.P."/>
            <person name="Abt D.N."/>
            <person name="Adryan B."/>
            <person name="Aguade M."/>
            <person name="Akashi H."/>
            <person name="Anderson W.W."/>
            <person name="Aquadro C.F."/>
            <person name="Ardell D.H."/>
            <person name="Arguello R."/>
            <person name="Artieri C.G."/>
            <person name="Barbash D.A."/>
            <person name="Barker D."/>
            <person name="Barsanti P."/>
            <person name="Batterham P."/>
            <person name="Batzoglou S."/>
            <person name="Begun D."/>
            <person name="Bhutkar A."/>
            <person name="Blanco E."/>
            <person name="Bosak S.A."/>
            <person name="Bradley R.K."/>
            <person name="Brand A.D."/>
            <person name="Brent M.R."/>
            <person name="Brooks A.N."/>
            <person name="Brown R.H."/>
            <person name="Butlin R.K."/>
            <person name="Caggese C."/>
            <person name="Calvi B.R."/>
            <person name="Bernardo de Carvalho A."/>
            <person name="Caspi A."/>
            <person name="Castrezana S."/>
            <person name="Celniker S.E."/>
            <person name="Chang J.L."/>
            <person name="Chapple C."/>
            <person name="Chatterji S."/>
            <person name="Chinwalla A."/>
            <person name="Civetta A."/>
            <person name="Clifton S.W."/>
            <person name="Comeron J.M."/>
            <person name="Costello J.C."/>
            <person name="Coyne J.A."/>
            <person name="Daub J."/>
            <person name="David R.G."/>
            <person name="Delcher A.L."/>
            <person name="Delehaunty K."/>
            <person name="Do C.B."/>
            <person name="Ebling H."/>
            <person name="Edwards K."/>
            <person name="Eickbush T."/>
            <person name="Evans J.D."/>
            <person name="Filipski A."/>
            <person name="Findeiss S."/>
            <person name="Freyhult E."/>
            <person name="Fulton L."/>
            <person name="Fulton R."/>
            <person name="Garcia A.C."/>
            <person name="Gardiner A."/>
            <person name="Garfield D.A."/>
            <person name="Garvin B.E."/>
            <person name="Gibson G."/>
            <person name="Gilbert D."/>
            <person name="Gnerre S."/>
            <person name="Godfrey J."/>
            <person name="Good R."/>
            <person name="Gotea V."/>
            <person name="Gravely B."/>
            <person name="Greenberg A.J."/>
            <person name="Griffiths-Jones S."/>
            <person name="Gross S."/>
            <person name="Guigo R."/>
            <person name="Gustafson E.A."/>
            <person name="Haerty W."/>
            <person name="Hahn M.W."/>
            <person name="Halligan D.L."/>
            <person name="Halpern A.L."/>
            <person name="Halter G.M."/>
            <person name="Han M.V."/>
            <person name="Heger A."/>
            <person name="Hillier L."/>
            <person name="Hinrichs A.S."/>
            <person name="Holmes I."/>
            <person name="Hoskins R.A."/>
            <person name="Hubisz M.J."/>
            <person name="Hultmark D."/>
            <person name="Huntley M.A."/>
            <person name="Jaffe D.B."/>
            <person name="Jagadeeshan S."/>
            <person name="Jeck W.R."/>
            <person name="Johnson J."/>
            <person name="Jones C.D."/>
            <person name="Jordan W.C."/>
            <person name="Karpen G.H."/>
            <person name="Kataoka E."/>
            <person name="Keightley P.D."/>
            <person name="Kheradpour P."/>
            <person name="Kirkness E.F."/>
            <person name="Koerich L.B."/>
            <person name="Kristiansen K."/>
            <person name="Kudrna D."/>
            <person name="Kulathinal R.J."/>
            <person name="Kumar S."/>
            <person name="Kwok R."/>
            <person name="Lander E."/>
            <person name="Langley C.H."/>
            <person name="Lapoint R."/>
            <person name="Lazzaro B.P."/>
            <person name="Lee S.J."/>
            <person name="Levesque L."/>
            <person name="Li R."/>
            <person name="Lin C.F."/>
            <person name="Lin M.F."/>
            <person name="Lindblad-Toh K."/>
            <person name="Llopart A."/>
            <person name="Long M."/>
            <person name="Low L."/>
            <person name="Lozovsky E."/>
            <person name="Lu J."/>
            <person name="Luo M."/>
            <person name="Machado C.A."/>
            <person name="Makalowski W."/>
            <person name="Marzo M."/>
            <person name="Matsuda M."/>
            <person name="Matzkin L."/>
            <person name="McAllister B."/>
            <person name="McBride C.S."/>
            <person name="McKernan B."/>
            <person name="McKernan K."/>
            <person name="Mendez-Lago M."/>
            <person name="Minx P."/>
            <person name="Mollenhauer M.U."/>
            <person name="Montooth K."/>
            <person name="Mount S.M."/>
            <person name="Mu X."/>
            <person name="Myers E."/>
            <person name="Negre B."/>
            <person name="Newfeld S."/>
            <person name="Nielsen R."/>
            <person name="Noor M.A."/>
            <person name="O'Grady P."/>
            <person name="Pachter L."/>
            <person name="Papaceit M."/>
            <person name="Parisi M.J."/>
            <person name="Parisi M."/>
            <person name="Parts L."/>
            <person name="Pedersen J.S."/>
            <person name="Pesole G."/>
            <person name="Phillippy A.M."/>
            <person name="Ponting C.P."/>
            <person name="Pop M."/>
            <person name="Porcelli D."/>
            <person name="Powell J.R."/>
            <person name="Prohaska S."/>
            <person name="Pruitt K."/>
            <person name="Puig M."/>
            <person name="Quesneville H."/>
            <person name="Ram K.R."/>
            <person name="Rand D."/>
            <person name="Rasmussen M.D."/>
            <person name="Reed L.K."/>
            <person name="Reenan R."/>
            <person name="Reily A."/>
            <person name="Remington K.A."/>
            <person name="Rieger T.T."/>
            <person name="Ritchie M.G."/>
            <person name="Robin C."/>
            <person name="Rogers Y.H."/>
            <person name="Rohde C."/>
            <person name="Rozas J."/>
            <person name="Rubenfield M.J."/>
            <person name="Ruiz A."/>
            <person name="Russo S."/>
            <person name="Salzberg S.L."/>
            <person name="Sanchez-Gracia A."/>
            <person name="Saranga D.J."/>
            <person name="Sato H."/>
            <person name="Schaeffer S.W."/>
            <person name="Schatz M.C."/>
            <person name="Schlenke T."/>
            <person name="Schwartz R."/>
            <person name="Segarra C."/>
            <person name="Singh R.S."/>
            <person name="Sirot L."/>
            <person name="Sirota M."/>
            <person name="Sisneros N.B."/>
            <person name="Smith C.D."/>
            <person name="Smith T.F."/>
            <person name="Spieth J."/>
            <person name="Stage D.E."/>
            <person name="Stark A."/>
            <person name="Stephan W."/>
            <person name="Strausberg R.L."/>
            <person name="Strempel S."/>
            <person name="Sturgill D."/>
            <person name="Sutton G."/>
            <person name="Sutton G.G."/>
            <person name="Tao W."/>
            <person name="Teichmann S."/>
            <person name="Tobari Y.N."/>
            <person name="Tomimura Y."/>
            <person name="Tsolas J.M."/>
            <person name="Valente V.L."/>
            <person name="Venter E."/>
            <person name="Venter J.C."/>
            <person name="Vicario S."/>
            <person name="Vieira F.G."/>
            <person name="Vilella A.J."/>
            <person name="Villasante A."/>
            <person name="Walenz B."/>
            <person name="Wang J."/>
            <person name="Wasserman M."/>
            <person name="Watts T."/>
            <person name="Wilson D."/>
            <person name="Wilson R.K."/>
            <person name="Wing R.A."/>
            <person name="Wolfner M.F."/>
            <person name="Wong A."/>
            <person name="Wong G.K."/>
            <person name="Wu C.I."/>
            <person name="Wu G."/>
            <person name="Yamamoto D."/>
            <person name="Yang H.P."/>
            <person name="Yang S.P."/>
            <person name="Yorke J.A."/>
            <person name="Yoshida K."/>
            <person name="Zdobnov E."/>
            <person name="Zhang P."/>
            <person name="Zhang Y."/>
            <person name="Zimin A.V."/>
            <person name="Baldwin J."/>
            <person name="Abdouelleil A."/>
            <person name="Abdulkadir J."/>
            <person name="Abebe A."/>
            <person name="Abera B."/>
            <person name="Abreu J."/>
            <person name="Acer S.C."/>
            <person name="Aftuck L."/>
            <person name="Alexander A."/>
            <person name="An P."/>
            <person name="Anderson E."/>
            <person name="Anderson S."/>
            <person name="Arachi H."/>
            <person name="Azer M."/>
            <person name="Bachantsang P."/>
            <person name="Barry A."/>
            <person name="Bayul T."/>
            <person name="Berlin A."/>
            <person name="Bessette D."/>
            <person name="Bloom T."/>
            <person name="Blye J."/>
            <person name="Boguslavskiy L."/>
            <person name="Bonnet C."/>
            <person name="Boukhgalter B."/>
            <person name="Bourzgui I."/>
            <person name="Brown A."/>
            <person name="Cahill P."/>
            <person name="Channer S."/>
            <person name="Cheshatsang Y."/>
            <person name="Chuda L."/>
            <person name="Citroen M."/>
            <person name="Collymore A."/>
            <person name="Cooke P."/>
            <person name="Costello M."/>
            <person name="D'Aco K."/>
            <person name="Daza R."/>
            <person name="De Haan G."/>
            <person name="DeGray S."/>
            <person name="DeMaso C."/>
            <person name="Dhargay N."/>
            <person name="Dooley K."/>
            <person name="Dooley E."/>
            <person name="Doricent M."/>
            <person name="Dorje P."/>
            <person name="Dorjee K."/>
            <person name="Dupes A."/>
            <person name="Elong R."/>
            <person name="Falk J."/>
            <person name="Farina A."/>
            <person name="Faro S."/>
            <person name="Ferguson D."/>
            <person name="Fisher S."/>
            <person name="Foley C.D."/>
            <person name="Franke A."/>
            <person name="Friedrich D."/>
            <person name="Gadbois L."/>
            <person name="Gearin G."/>
            <person name="Gearin C.R."/>
            <person name="Giannoukos G."/>
            <person name="Goode T."/>
            <person name="Graham J."/>
            <person name="Grandbois E."/>
            <person name="Grewal S."/>
            <person name="Gyaltsen K."/>
            <person name="Hafez N."/>
            <person name="Hagos B."/>
            <person name="Hall J."/>
            <person name="Henson C."/>
            <person name="Hollinger A."/>
            <person name="Honan T."/>
            <person name="Huard M.D."/>
            <person name="Hughes L."/>
            <person name="Hurhula B."/>
            <person name="Husby M.E."/>
            <person name="Kamat A."/>
            <person name="Kanga B."/>
            <person name="Kashin S."/>
            <person name="Khazanovich D."/>
            <person name="Kisner P."/>
            <person name="Lance K."/>
            <person name="Lara M."/>
            <person name="Lee W."/>
            <person name="Lennon N."/>
            <person name="Letendre F."/>
            <person name="LeVine R."/>
            <person name="Lipovsky A."/>
            <person name="Liu X."/>
            <person name="Liu J."/>
            <person name="Liu S."/>
            <person name="Lokyitsang T."/>
            <person name="Lokyitsang Y."/>
            <person name="Lubonja R."/>
            <person name="Lui A."/>
            <person name="MacDonald P."/>
            <person name="Magnisalis V."/>
            <person name="Maru K."/>
            <person name="Matthews C."/>
            <person name="McCusker W."/>
            <person name="McDonough S."/>
            <person name="Mehta T."/>
            <person name="Meldrim J."/>
            <person name="Meneus L."/>
            <person name="Mihai O."/>
            <person name="Mihalev A."/>
            <person name="Mihova T."/>
            <person name="Mittelman R."/>
            <person name="Mlenga V."/>
            <person name="Montmayeur A."/>
            <person name="Mulrain L."/>
            <person name="Navidi A."/>
            <person name="Naylor J."/>
            <person name="Negash T."/>
            <person name="Nguyen T."/>
            <person name="Nguyen N."/>
            <person name="Nicol R."/>
            <person name="Norbu C."/>
            <person name="Norbu N."/>
            <person name="Novod N."/>
            <person name="O'Neill B."/>
            <person name="Osman S."/>
            <person name="Markiewicz E."/>
            <person name="Oyono O.L."/>
            <person name="Patti C."/>
            <person name="Phunkhang P."/>
            <person name="Pierre F."/>
            <person name="Priest M."/>
            <person name="Raghuraman S."/>
            <person name="Rege F."/>
            <person name="Reyes R."/>
            <person name="Rise C."/>
            <person name="Rogov P."/>
            <person name="Ross K."/>
            <person name="Ryan E."/>
            <person name="Settipalli S."/>
            <person name="Shea T."/>
            <person name="Sherpa N."/>
            <person name="Shi L."/>
            <person name="Shih D."/>
            <person name="Sparrow T."/>
            <person name="Spaulding J."/>
            <person name="Stalker J."/>
            <person name="Stange-Thomann N."/>
            <person name="Stavropoulos S."/>
            <person name="Stone C."/>
            <person name="Strader C."/>
            <person name="Tesfaye S."/>
            <person name="Thomson T."/>
            <person name="Thoulutsang Y."/>
            <person name="Thoulutsang D."/>
            <person name="Topham K."/>
            <person name="Topping I."/>
            <person name="Tsamla T."/>
            <person name="Vassiliev H."/>
            <person name="Vo A."/>
            <person name="Wangchuk T."/>
            <person name="Wangdi T."/>
            <person name="Weiand M."/>
            <person name="Wilkinson J."/>
            <person name="Wilson A."/>
            <person name="Yadav S."/>
            <person name="Young G."/>
            <person name="Yu Q."/>
            <person name="Zembek L."/>
            <person name="Zhong D."/>
            <person name="Zimmer A."/>
            <person name="Zwirko Z."/>
            <person name="Jaffe D.B."/>
            <person name="Alvarez P."/>
            <person name="Brockman W."/>
            <person name="Butler J."/>
            <person name="Chin C."/>
            <person name="Gnerre S."/>
            <person name="Grabherr M."/>
            <person name="Kleber M."/>
            <person name="Mauceli E."/>
            <person name="MacCallum I."/>
        </authorList>
    </citation>
    <scope>NUCLEOTIDE SEQUENCE [LARGE SCALE GENOMIC DNA]</scope>
    <source>
        <strain evidence="11">white501</strain>
    </source>
</reference>
<evidence type="ECO:0000256" key="5">
    <source>
        <dbReference type="ARBA" id="ARBA00022777"/>
    </source>
</evidence>
<keyword evidence="2" id="KW-0723">Serine/threonine-protein kinase</keyword>